<sequence>MNRIIKNENAAIGAYEKAGRERVSIAKELSDWGEATEDDAVSDITDKLGVLLAEMGDQEDSFAGYLEEYRTVLKHIRNTENSVQPSRNHRAKIQDEIAKLRIKDPESIKMETLEQELVRAEAQSLVAEAQLTNMTRSKLKEAFDIHLAAVIERGEKQILLAQHARRLLGILDDTPVVPGEPRQDYDRGDEATQIITDAEKDLHSWESTTAPIPTSAGHLHDSTLLPAPAARAARESQALTAGESEVGGAAVSDSARDVRGSVSETRYTDEYYPGAQYTSGYATYVPGTQERVEPINRTQGLESPITGPARDTHGGSGGPITGTQGPESLITGSARDTQRGSGGPITYIPGTKQRVGPDTESEGLYAPGTKSAGGLYAEAPDSNEYTPGAPGTSEYVPETKEQVAPVSEGRYLNKYATGTAEGVNEDVPEAGNIDEPITDVTKSYEEPSTEIPGGTHATQETEFPNDVNGSIMAEVMSAREKLREQPQTSMGIPQAVGVPY</sequence>
<dbReference type="Proteomes" id="UP000326565">
    <property type="component" value="Unassembled WGS sequence"/>
</dbReference>
<dbReference type="GO" id="GO:0005886">
    <property type="term" value="C:plasma membrane"/>
    <property type="evidence" value="ECO:0007669"/>
    <property type="project" value="TreeGrafter"/>
</dbReference>
<protein>
    <submittedName>
        <fullName evidence="3">Eisosome component PIL1-domain-containing protein</fullName>
    </submittedName>
</protein>
<reference evidence="3 4" key="1">
    <citation type="submission" date="2019-04" db="EMBL/GenBank/DDBJ databases">
        <title>Friends and foes A comparative genomics study of 23 Aspergillus species from section Flavi.</title>
        <authorList>
            <consortium name="DOE Joint Genome Institute"/>
            <person name="Kjaerbolling I."/>
            <person name="Vesth T."/>
            <person name="Frisvad J.C."/>
            <person name="Nybo J.L."/>
            <person name="Theobald S."/>
            <person name="Kildgaard S."/>
            <person name="Isbrandt T."/>
            <person name="Kuo A."/>
            <person name="Sato A."/>
            <person name="Lyhne E.K."/>
            <person name="Kogle M.E."/>
            <person name="Wiebenga A."/>
            <person name="Kun R.S."/>
            <person name="Lubbers R.J."/>
            <person name="Makela M.R."/>
            <person name="Barry K."/>
            <person name="Chovatia M."/>
            <person name="Clum A."/>
            <person name="Daum C."/>
            <person name="Haridas S."/>
            <person name="He G."/>
            <person name="LaButti K."/>
            <person name="Lipzen A."/>
            <person name="Mondo S."/>
            <person name="Riley R."/>
            <person name="Salamov A."/>
            <person name="Simmons B.A."/>
            <person name="Magnuson J.K."/>
            <person name="Henrissat B."/>
            <person name="Mortensen U.H."/>
            <person name="Larsen T.O."/>
            <person name="Devries R.P."/>
            <person name="Grigoriev I.V."/>
            <person name="Machida M."/>
            <person name="Baker S.E."/>
            <person name="Andersen M.R."/>
        </authorList>
    </citation>
    <scope>NUCLEOTIDE SEQUENCE [LARGE SCALE GENOMIC DNA]</scope>
    <source>
        <strain evidence="3 4">CBS 151.66</strain>
    </source>
</reference>
<name>A0A5N5X3V4_9EURO</name>
<evidence type="ECO:0000256" key="1">
    <source>
        <dbReference type="ARBA" id="ARBA00022553"/>
    </source>
</evidence>
<keyword evidence="4" id="KW-1185">Reference proteome</keyword>
<feature type="region of interest" description="Disordered" evidence="2">
    <location>
        <begin position="481"/>
        <end position="500"/>
    </location>
</feature>
<dbReference type="OrthoDB" id="5599269at2759"/>
<feature type="region of interest" description="Disordered" evidence="2">
    <location>
        <begin position="299"/>
        <end position="395"/>
    </location>
</feature>
<accession>A0A5N5X3V4</accession>
<feature type="region of interest" description="Disordered" evidence="2">
    <location>
        <begin position="229"/>
        <end position="262"/>
    </location>
</feature>
<dbReference type="FunFam" id="1.20.1270.60:FF:000005">
    <property type="entry name" value="Sphingolipid long chain base-responsive pil1"/>
    <property type="match status" value="1"/>
</dbReference>
<dbReference type="EMBL" id="ML732205">
    <property type="protein sequence ID" value="KAB8074725.1"/>
    <property type="molecule type" value="Genomic_DNA"/>
</dbReference>
<dbReference type="InterPro" id="IPR028245">
    <property type="entry name" value="PIL1/LSP1"/>
</dbReference>
<dbReference type="GO" id="GO:0006897">
    <property type="term" value="P:endocytosis"/>
    <property type="evidence" value="ECO:0007669"/>
    <property type="project" value="TreeGrafter"/>
</dbReference>
<dbReference type="AlphaFoldDB" id="A0A5N5X3V4"/>
<organism evidence="3 4">
    <name type="scientific">Aspergillus leporis</name>
    <dbReference type="NCBI Taxonomy" id="41062"/>
    <lineage>
        <taxon>Eukaryota</taxon>
        <taxon>Fungi</taxon>
        <taxon>Dikarya</taxon>
        <taxon>Ascomycota</taxon>
        <taxon>Pezizomycotina</taxon>
        <taxon>Eurotiomycetes</taxon>
        <taxon>Eurotiomycetidae</taxon>
        <taxon>Eurotiales</taxon>
        <taxon>Aspergillaceae</taxon>
        <taxon>Aspergillus</taxon>
        <taxon>Aspergillus subgen. Circumdati</taxon>
    </lineage>
</organism>
<dbReference type="GO" id="GO:0036286">
    <property type="term" value="C:eisosome filament"/>
    <property type="evidence" value="ECO:0007669"/>
    <property type="project" value="TreeGrafter"/>
</dbReference>
<feature type="region of interest" description="Disordered" evidence="2">
    <location>
        <begin position="443"/>
        <end position="466"/>
    </location>
</feature>
<evidence type="ECO:0000256" key="2">
    <source>
        <dbReference type="SAM" id="MobiDB-lite"/>
    </source>
</evidence>
<dbReference type="PANTHER" id="PTHR31962:SF4">
    <property type="entry name" value="PRIMARY COMPONENT OF EISOSOMES (EUROFUNG)"/>
    <property type="match status" value="1"/>
</dbReference>
<keyword evidence="1" id="KW-0597">Phosphoprotein</keyword>
<dbReference type="PANTHER" id="PTHR31962">
    <property type="entry name" value="SPHINGOLIPID LONG CHAIN BASE-RESPONSIVE PROTEIN PIL1"/>
    <property type="match status" value="1"/>
</dbReference>
<dbReference type="InterPro" id="IPR027267">
    <property type="entry name" value="AH/BAR_dom_sf"/>
</dbReference>
<dbReference type="GO" id="GO:0070941">
    <property type="term" value="P:eisosome assembly"/>
    <property type="evidence" value="ECO:0007669"/>
    <property type="project" value="TreeGrafter"/>
</dbReference>
<dbReference type="Pfam" id="PF13805">
    <property type="entry name" value="Pil1"/>
    <property type="match status" value="1"/>
</dbReference>
<evidence type="ECO:0000313" key="3">
    <source>
        <dbReference type="EMBL" id="KAB8074725.1"/>
    </source>
</evidence>
<gene>
    <name evidence="3" type="ORF">BDV29DRAFT_190764</name>
</gene>
<evidence type="ECO:0000313" key="4">
    <source>
        <dbReference type="Proteomes" id="UP000326565"/>
    </source>
</evidence>
<dbReference type="Gene3D" id="1.20.1270.60">
    <property type="entry name" value="Arfaptin homology (AH) domain/BAR domain"/>
    <property type="match status" value="1"/>
</dbReference>
<dbReference type="GO" id="GO:0008289">
    <property type="term" value="F:lipid binding"/>
    <property type="evidence" value="ECO:0007669"/>
    <property type="project" value="TreeGrafter"/>
</dbReference>
<proteinExistence type="predicted"/>